<comment type="caution">
    <text evidence="1">The sequence shown here is derived from an EMBL/GenBank/DDBJ whole genome shotgun (WGS) entry which is preliminary data.</text>
</comment>
<dbReference type="RefSeq" id="WP_307394920.1">
    <property type="nucleotide sequence ID" value="NZ_BAAADK010000045.1"/>
</dbReference>
<accession>A0ABT9W031</accession>
<evidence type="ECO:0000313" key="1">
    <source>
        <dbReference type="EMBL" id="MDQ0166593.1"/>
    </source>
</evidence>
<name>A0ABT9W031_9BACI</name>
<reference evidence="1 2" key="1">
    <citation type="submission" date="2023-07" db="EMBL/GenBank/DDBJ databases">
        <title>Genomic Encyclopedia of Type Strains, Phase IV (KMG-IV): sequencing the most valuable type-strain genomes for metagenomic binning, comparative biology and taxonomic classification.</title>
        <authorList>
            <person name="Goeker M."/>
        </authorList>
    </citation>
    <scope>NUCLEOTIDE SEQUENCE [LARGE SCALE GENOMIC DNA]</scope>
    <source>
        <strain evidence="1 2">DSM 12751</strain>
    </source>
</reference>
<dbReference type="Proteomes" id="UP001235840">
    <property type="component" value="Unassembled WGS sequence"/>
</dbReference>
<sequence>MMMGTGFTGFEMTITGVATAMGARNGSMTSPYTILNSPSHGHSLLCNWRKC</sequence>
<dbReference type="EMBL" id="JAUSTY010000009">
    <property type="protein sequence ID" value="MDQ0166593.1"/>
    <property type="molecule type" value="Genomic_DNA"/>
</dbReference>
<keyword evidence="2" id="KW-1185">Reference proteome</keyword>
<proteinExistence type="predicted"/>
<gene>
    <name evidence="1" type="ORF">J2S11_002497</name>
</gene>
<protein>
    <submittedName>
        <fullName evidence="1">Formaldehyde-activating enzyme involved in methanogenesis</fullName>
    </submittedName>
</protein>
<organism evidence="1 2">
    <name type="scientific">Caldalkalibacillus horti</name>
    <dbReference type="NCBI Taxonomy" id="77523"/>
    <lineage>
        <taxon>Bacteria</taxon>
        <taxon>Bacillati</taxon>
        <taxon>Bacillota</taxon>
        <taxon>Bacilli</taxon>
        <taxon>Bacillales</taxon>
        <taxon>Bacillaceae</taxon>
        <taxon>Caldalkalibacillus</taxon>
    </lineage>
</organism>
<evidence type="ECO:0000313" key="2">
    <source>
        <dbReference type="Proteomes" id="UP001235840"/>
    </source>
</evidence>